<dbReference type="Pfam" id="PF04188">
    <property type="entry name" value="Mannosyl_trans2"/>
    <property type="match status" value="1"/>
</dbReference>
<evidence type="ECO:0000313" key="13">
    <source>
        <dbReference type="EMBL" id="ATZ48421.1"/>
    </source>
</evidence>
<feature type="transmembrane region" description="Helical" evidence="12">
    <location>
        <begin position="374"/>
        <end position="391"/>
    </location>
</feature>
<keyword evidence="11 12" id="KW-0472">Membrane</keyword>
<keyword evidence="9 12" id="KW-0256">Endoplasmic reticulum</keyword>
<dbReference type="OrthoDB" id="10252502at2759"/>
<evidence type="ECO:0000256" key="6">
    <source>
        <dbReference type="ARBA" id="ARBA00022676"/>
    </source>
</evidence>
<comment type="pathway">
    <text evidence="2 12">Glycolipid biosynthesis; glycosylphosphatidylinositol-anchor biosynthesis.</text>
</comment>
<feature type="transmembrane region" description="Helical" evidence="12">
    <location>
        <begin position="316"/>
        <end position="337"/>
    </location>
</feature>
<dbReference type="KEGG" id="bfu:BCIN_03g06440"/>
<proteinExistence type="inferred from homology"/>
<feature type="transmembrane region" description="Helical" evidence="12">
    <location>
        <begin position="152"/>
        <end position="171"/>
    </location>
</feature>
<dbReference type="GO" id="GO:0004376">
    <property type="term" value="F:GPI mannosyltransferase activity"/>
    <property type="evidence" value="ECO:0007669"/>
    <property type="project" value="InterPro"/>
</dbReference>
<sequence length="449" mass="49413">MASIYLHPLGAPVRTLILCFILWKISLLLIAACSPGPGYDTSTSLLLSSLHSIGKKKLPSVVQYLIGKLVRWDAIYFVHASNRGYVYEQEWAFGWGFTRVIKFSTIGLEYLGVPRYDGLEGLVGILIAHVSHLFSTLVLHSLTLTLFTSERFALVTALLHIISPAGIFLSAPYAESSTALLTFLGAFIFAKSFESGESNRTLGHDLLILISGVVFGLATTFRSNALLNGLLLLEEAFRILLSLSNGFNIFAVRRLIITGLGGMCVGIGFLTPQYIAYQEYCGVTDIVNPRIWCSNTLPSIYAFVQAFYWNNGPFKYWTVSNIPLFLLAMPMMVILGISGNEVLRDSHFQQIPVTPRKDVDPPVNGIRQGHKVQIVRNLALSQLLLTVYTLISGHVQIITRISSSSPVYLWYMAASVGRGKGPTVTMVGRFMIIYAGIQSGLFSSFLPPA</sequence>
<dbReference type="EMBL" id="CP009807">
    <property type="protein sequence ID" value="ATZ48421.1"/>
    <property type="molecule type" value="Genomic_DNA"/>
</dbReference>
<evidence type="ECO:0000256" key="1">
    <source>
        <dbReference type="ARBA" id="ARBA00004477"/>
    </source>
</evidence>
<feature type="transmembrane region" description="Helical" evidence="12">
    <location>
        <begin position="121"/>
        <end position="140"/>
    </location>
</feature>
<dbReference type="InterPro" id="IPR007315">
    <property type="entry name" value="PIG-V/Gpi18"/>
</dbReference>
<evidence type="ECO:0000256" key="8">
    <source>
        <dbReference type="ARBA" id="ARBA00022692"/>
    </source>
</evidence>
<comment type="subcellular location">
    <subcellularLocation>
        <location evidence="1 12">Endoplasmic reticulum membrane</location>
        <topology evidence="1 12">Multi-pass membrane protein</topology>
    </subcellularLocation>
</comment>
<evidence type="ECO:0000256" key="10">
    <source>
        <dbReference type="ARBA" id="ARBA00022989"/>
    </source>
</evidence>
<comment type="similarity">
    <text evidence="3 12">Belongs to the PIGV family.</text>
</comment>
<dbReference type="AlphaFoldDB" id="A0A384JD88"/>
<dbReference type="GeneID" id="5436002"/>
<dbReference type="GO" id="GO:0000009">
    <property type="term" value="F:alpha-1,6-mannosyltransferase activity"/>
    <property type="evidence" value="ECO:0007669"/>
    <property type="project" value="InterPro"/>
</dbReference>
<evidence type="ECO:0000313" key="14">
    <source>
        <dbReference type="Proteomes" id="UP000001798"/>
    </source>
</evidence>
<protein>
    <recommendedName>
        <fullName evidence="4 12">GPI mannosyltransferase 2</fullName>
        <ecNumber evidence="12">2.4.1.-</ecNumber>
    </recommendedName>
</protein>
<evidence type="ECO:0000256" key="9">
    <source>
        <dbReference type="ARBA" id="ARBA00022824"/>
    </source>
</evidence>
<keyword evidence="8 12" id="KW-0812">Transmembrane</keyword>
<dbReference type="EC" id="2.4.1.-" evidence="12"/>
<keyword evidence="7 12" id="KW-0808">Transferase</keyword>
<keyword evidence="6 12" id="KW-0328">Glycosyltransferase</keyword>
<evidence type="ECO:0000256" key="11">
    <source>
        <dbReference type="ARBA" id="ARBA00023136"/>
    </source>
</evidence>
<feature type="transmembrane region" description="Helical" evidence="12">
    <location>
        <begin position="247"/>
        <end position="270"/>
    </location>
</feature>
<evidence type="ECO:0000256" key="3">
    <source>
        <dbReference type="ARBA" id="ARBA00008698"/>
    </source>
</evidence>
<name>A0A384JD88_BOTFB</name>
<dbReference type="Proteomes" id="UP000001798">
    <property type="component" value="Chromosome 3"/>
</dbReference>
<evidence type="ECO:0000256" key="2">
    <source>
        <dbReference type="ARBA" id="ARBA00004687"/>
    </source>
</evidence>
<evidence type="ECO:0000256" key="4">
    <source>
        <dbReference type="ARBA" id="ARBA00013795"/>
    </source>
</evidence>
<evidence type="ECO:0000256" key="12">
    <source>
        <dbReference type="RuleBase" id="RU363112"/>
    </source>
</evidence>
<dbReference type="PANTHER" id="PTHR12468">
    <property type="entry name" value="GPI MANNOSYLTRANSFERASE 2"/>
    <property type="match status" value="1"/>
</dbReference>
<comment type="function">
    <text evidence="12">Mannosyltransferase involved in glycosylphosphatidylinositol-anchor biosynthesis.</text>
</comment>
<organism evidence="13 14">
    <name type="scientific">Botryotinia fuckeliana (strain B05.10)</name>
    <name type="common">Noble rot fungus</name>
    <name type="synonym">Botrytis cinerea</name>
    <dbReference type="NCBI Taxonomy" id="332648"/>
    <lineage>
        <taxon>Eukaryota</taxon>
        <taxon>Fungi</taxon>
        <taxon>Dikarya</taxon>
        <taxon>Ascomycota</taxon>
        <taxon>Pezizomycotina</taxon>
        <taxon>Leotiomycetes</taxon>
        <taxon>Helotiales</taxon>
        <taxon>Sclerotiniaceae</taxon>
        <taxon>Botrytis</taxon>
    </lineage>
</organism>
<dbReference type="GO" id="GO:0006506">
    <property type="term" value="P:GPI anchor biosynthetic process"/>
    <property type="evidence" value="ECO:0007669"/>
    <property type="project" value="UniProtKB-UniPathway"/>
</dbReference>
<gene>
    <name evidence="13" type="primary">Bcgpi18</name>
    <name evidence="13" type="ORF">BCIN_03g06440</name>
</gene>
<accession>A0A384JD88</accession>
<dbReference type="UniPathway" id="UPA00196"/>
<keyword evidence="14" id="KW-1185">Reference proteome</keyword>
<feature type="transmembrane region" description="Helical" evidence="12">
    <location>
        <begin position="426"/>
        <end position="446"/>
    </location>
</feature>
<keyword evidence="5 12" id="KW-0337">GPI-anchor biosynthesis</keyword>
<dbReference type="PANTHER" id="PTHR12468:SF2">
    <property type="entry name" value="GPI MANNOSYLTRANSFERASE 2"/>
    <property type="match status" value="1"/>
</dbReference>
<dbReference type="GO" id="GO:0005789">
    <property type="term" value="C:endoplasmic reticulum membrane"/>
    <property type="evidence" value="ECO:0007669"/>
    <property type="project" value="UniProtKB-SubCell"/>
</dbReference>
<feature type="transmembrane region" description="Helical" evidence="12">
    <location>
        <begin position="206"/>
        <end position="227"/>
    </location>
</feature>
<keyword evidence="10 12" id="KW-1133">Transmembrane helix</keyword>
<evidence type="ECO:0000256" key="7">
    <source>
        <dbReference type="ARBA" id="ARBA00022679"/>
    </source>
</evidence>
<reference evidence="13 14" key="3">
    <citation type="journal article" date="2017" name="Mol. Plant Pathol.">
        <title>A gapless genome sequence of the fungus Botrytis cinerea.</title>
        <authorList>
            <person name="Van Kan J.A."/>
            <person name="Stassen J.H."/>
            <person name="Mosbach A."/>
            <person name="Van Der Lee T.A."/>
            <person name="Faino L."/>
            <person name="Farmer A.D."/>
            <person name="Papasotiriou D.G."/>
            <person name="Zhou S."/>
            <person name="Seidl M.F."/>
            <person name="Cottam E."/>
            <person name="Edel D."/>
            <person name="Hahn M."/>
            <person name="Schwartz D.C."/>
            <person name="Dietrich R.A."/>
            <person name="Widdison S."/>
            <person name="Scalliet G."/>
        </authorList>
    </citation>
    <scope>NUCLEOTIDE SEQUENCE [LARGE SCALE GENOMIC DNA]</scope>
    <source>
        <strain evidence="13 14">B05.10</strain>
    </source>
</reference>
<dbReference type="RefSeq" id="XP_024547846.1">
    <property type="nucleotide sequence ID" value="XM_024692073.1"/>
</dbReference>
<dbReference type="GO" id="GO:0031501">
    <property type="term" value="C:mannosyltransferase complex"/>
    <property type="evidence" value="ECO:0007669"/>
    <property type="project" value="TreeGrafter"/>
</dbReference>
<evidence type="ECO:0000256" key="5">
    <source>
        <dbReference type="ARBA" id="ARBA00022502"/>
    </source>
</evidence>
<reference evidence="13 14" key="2">
    <citation type="journal article" date="2012" name="Eukaryot. Cell">
        <title>Genome update of Botrytis cinerea strains B05.10 and T4.</title>
        <authorList>
            <person name="Staats M."/>
            <person name="van Kan J.A."/>
        </authorList>
    </citation>
    <scope>NUCLEOTIDE SEQUENCE [LARGE SCALE GENOMIC DNA]</scope>
    <source>
        <strain evidence="13 14">B05.10</strain>
    </source>
</reference>
<feature type="transmembrane region" description="Helical" evidence="12">
    <location>
        <begin position="12"/>
        <end position="32"/>
    </location>
</feature>
<dbReference type="VEuPathDB" id="FungiDB:Bcin03g06440"/>
<reference evidence="13 14" key="1">
    <citation type="journal article" date="2011" name="PLoS Genet.">
        <title>Genomic analysis of the necrotrophic fungal pathogens Sclerotinia sclerotiorum and Botrytis cinerea.</title>
        <authorList>
            <person name="Amselem J."/>
            <person name="Cuomo C.A."/>
            <person name="van Kan J.A."/>
            <person name="Viaud M."/>
            <person name="Benito E.P."/>
            <person name="Couloux A."/>
            <person name="Coutinho P.M."/>
            <person name="de Vries R.P."/>
            <person name="Dyer P.S."/>
            <person name="Fillinger S."/>
            <person name="Fournier E."/>
            <person name="Gout L."/>
            <person name="Hahn M."/>
            <person name="Kohn L."/>
            <person name="Lapalu N."/>
            <person name="Plummer K.M."/>
            <person name="Pradier J.M."/>
            <person name="Quevillon E."/>
            <person name="Sharon A."/>
            <person name="Simon A."/>
            <person name="ten Have A."/>
            <person name="Tudzynski B."/>
            <person name="Tudzynski P."/>
            <person name="Wincker P."/>
            <person name="Andrew M."/>
            <person name="Anthouard V."/>
            <person name="Beever R.E."/>
            <person name="Beffa R."/>
            <person name="Benoit I."/>
            <person name="Bouzid O."/>
            <person name="Brault B."/>
            <person name="Chen Z."/>
            <person name="Choquer M."/>
            <person name="Collemare J."/>
            <person name="Cotton P."/>
            <person name="Danchin E.G."/>
            <person name="Da Silva C."/>
            <person name="Gautier A."/>
            <person name="Giraud C."/>
            <person name="Giraud T."/>
            <person name="Gonzalez C."/>
            <person name="Grossetete S."/>
            <person name="Guldener U."/>
            <person name="Henrissat B."/>
            <person name="Howlett B.J."/>
            <person name="Kodira C."/>
            <person name="Kretschmer M."/>
            <person name="Lappartient A."/>
            <person name="Leroch M."/>
            <person name="Levis C."/>
            <person name="Mauceli E."/>
            <person name="Neuveglise C."/>
            <person name="Oeser B."/>
            <person name="Pearson M."/>
            <person name="Poulain J."/>
            <person name="Poussereau N."/>
            <person name="Quesneville H."/>
            <person name="Rascle C."/>
            <person name="Schumacher J."/>
            <person name="Segurens B."/>
            <person name="Sexton A."/>
            <person name="Silva E."/>
            <person name="Sirven C."/>
            <person name="Soanes D.M."/>
            <person name="Talbot N.J."/>
            <person name="Templeton M."/>
            <person name="Yandava C."/>
            <person name="Yarden O."/>
            <person name="Zeng Q."/>
            <person name="Rollins J.A."/>
            <person name="Lebrun M.H."/>
            <person name="Dickman M."/>
        </authorList>
    </citation>
    <scope>NUCLEOTIDE SEQUENCE [LARGE SCALE GENOMIC DNA]</scope>
    <source>
        <strain evidence="13 14">B05.10</strain>
    </source>
</reference>